<dbReference type="RefSeq" id="WP_304558894.1">
    <property type="nucleotide sequence ID" value="NZ_JAUQSZ010000001.1"/>
</dbReference>
<reference evidence="2" key="1">
    <citation type="submission" date="2023-07" db="EMBL/GenBank/DDBJ databases">
        <authorList>
            <person name="Kim M.K."/>
        </authorList>
    </citation>
    <scope>NUCLEOTIDE SEQUENCE</scope>
    <source>
        <strain evidence="2">CA1-15</strain>
    </source>
</reference>
<keyword evidence="3" id="KW-1185">Reference proteome</keyword>
<organism evidence="2 3">
    <name type="scientific">Sphingomonas immobilis</name>
    <dbReference type="NCBI Taxonomy" id="3063997"/>
    <lineage>
        <taxon>Bacteria</taxon>
        <taxon>Pseudomonadati</taxon>
        <taxon>Pseudomonadota</taxon>
        <taxon>Alphaproteobacteria</taxon>
        <taxon>Sphingomonadales</taxon>
        <taxon>Sphingomonadaceae</taxon>
        <taxon>Sphingomonas</taxon>
    </lineage>
</organism>
<dbReference type="Proteomes" id="UP001176468">
    <property type="component" value="Unassembled WGS sequence"/>
</dbReference>
<protein>
    <submittedName>
        <fullName evidence="2">Uncharacterized protein</fullName>
    </submittedName>
</protein>
<dbReference type="EMBL" id="JAUQSZ010000001">
    <property type="protein sequence ID" value="MDO7840702.1"/>
    <property type="molecule type" value="Genomic_DNA"/>
</dbReference>
<proteinExistence type="predicted"/>
<evidence type="ECO:0000256" key="1">
    <source>
        <dbReference type="SAM" id="SignalP"/>
    </source>
</evidence>
<keyword evidence="1" id="KW-0732">Signal</keyword>
<accession>A0ABT8ZT07</accession>
<name>A0ABT8ZT07_9SPHN</name>
<sequence length="90" mass="9523">MSFLKFAALPLALIAAPVAAQSLTDTHTQRWNQAGKLPIVTHHQIRGNGCTTNAAPMHLSGKSQYAPHAKQDCSADFAKAKTAKVEVAGN</sequence>
<evidence type="ECO:0000313" key="2">
    <source>
        <dbReference type="EMBL" id="MDO7840702.1"/>
    </source>
</evidence>
<gene>
    <name evidence="2" type="ORF">Q5H94_00045</name>
</gene>
<feature type="signal peptide" evidence="1">
    <location>
        <begin position="1"/>
        <end position="20"/>
    </location>
</feature>
<comment type="caution">
    <text evidence="2">The sequence shown here is derived from an EMBL/GenBank/DDBJ whole genome shotgun (WGS) entry which is preliminary data.</text>
</comment>
<evidence type="ECO:0000313" key="3">
    <source>
        <dbReference type="Proteomes" id="UP001176468"/>
    </source>
</evidence>
<feature type="chain" id="PRO_5045762441" evidence="1">
    <location>
        <begin position="21"/>
        <end position="90"/>
    </location>
</feature>